<dbReference type="PANTHER" id="PTHR11748:SF111">
    <property type="entry name" value="D-LACTATE DEHYDROGENASE, MITOCHONDRIAL-RELATED"/>
    <property type="match status" value="1"/>
</dbReference>
<dbReference type="EC" id="1.1.2.4" evidence="10"/>
<feature type="region of interest" description="Disordered" evidence="11">
    <location>
        <begin position="1"/>
        <end position="28"/>
    </location>
</feature>
<comment type="similarity">
    <text evidence="2">Belongs to the FAD-binding oxidoreductase/transferase type 4 family.</text>
</comment>
<gene>
    <name evidence="14" type="ORF">CULCOIPH005_21620</name>
</gene>
<evidence type="ECO:0000256" key="7">
    <source>
        <dbReference type="ARBA" id="ARBA00023002"/>
    </source>
</evidence>
<dbReference type="Proteomes" id="UP001205910">
    <property type="component" value="Unassembled WGS sequence"/>
</dbReference>
<dbReference type="Gene3D" id="1.10.1060.10">
    <property type="entry name" value="Alpha-helical ferredoxin"/>
    <property type="match status" value="1"/>
</dbReference>
<dbReference type="InterPro" id="IPR016167">
    <property type="entry name" value="FAD-bd_PCMH_sub1"/>
</dbReference>
<evidence type="ECO:0000256" key="9">
    <source>
        <dbReference type="ARBA" id="ARBA00023014"/>
    </source>
</evidence>
<dbReference type="PROSITE" id="PS51387">
    <property type="entry name" value="FAD_PCMH"/>
    <property type="match status" value="1"/>
</dbReference>
<dbReference type="Gene3D" id="3.30.70.2740">
    <property type="match status" value="1"/>
</dbReference>
<dbReference type="Pfam" id="PF02913">
    <property type="entry name" value="FAD-oxidase_C"/>
    <property type="match status" value="1"/>
</dbReference>
<evidence type="ECO:0000256" key="6">
    <source>
        <dbReference type="ARBA" id="ARBA00022946"/>
    </source>
</evidence>
<dbReference type="SUPFAM" id="SSF55103">
    <property type="entry name" value="FAD-linked oxidases, C-terminal domain"/>
    <property type="match status" value="1"/>
</dbReference>
<keyword evidence="8" id="KW-0408">Iron</keyword>
<comment type="cofactor">
    <cofactor evidence="1">
        <name>FAD</name>
        <dbReference type="ChEBI" id="CHEBI:57692"/>
    </cofactor>
</comment>
<dbReference type="InterPro" id="IPR004113">
    <property type="entry name" value="FAD-bd_oxidored_4_C"/>
</dbReference>
<organism evidence="14 15">
    <name type="scientific">Corynebacterium ulcerans</name>
    <dbReference type="NCBI Taxonomy" id="65058"/>
    <lineage>
        <taxon>Bacteria</taxon>
        <taxon>Bacillati</taxon>
        <taxon>Actinomycetota</taxon>
        <taxon>Actinomycetes</taxon>
        <taxon>Mycobacteriales</taxon>
        <taxon>Corynebacteriaceae</taxon>
        <taxon>Corynebacterium</taxon>
    </lineage>
</organism>
<accession>A0ABD0BJ36</accession>
<dbReference type="InterPro" id="IPR009051">
    <property type="entry name" value="Helical_ferredxn"/>
</dbReference>
<feature type="domain" description="FAD-binding PCMH-type" evidence="13">
    <location>
        <begin position="67"/>
        <end position="293"/>
    </location>
</feature>
<dbReference type="InterPro" id="IPR004017">
    <property type="entry name" value="Cys_rich_dom"/>
</dbReference>
<keyword evidence="6" id="KW-0809">Transit peptide</keyword>
<evidence type="ECO:0000256" key="11">
    <source>
        <dbReference type="SAM" id="MobiDB-lite"/>
    </source>
</evidence>
<dbReference type="PANTHER" id="PTHR11748">
    <property type="entry name" value="D-LACTATE DEHYDROGENASE"/>
    <property type="match status" value="1"/>
</dbReference>
<dbReference type="GO" id="GO:0004458">
    <property type="term" value="F:D-lactate dehydrogenase (cytochrome) activity"/>
    <property type="evidence" value="ECO:0007669"/>
    <property type="project" value="UniProtKB-EC"/>
</dbReference>
<keyword evidence="3" id="KW-0285">Flavoprotein</keyword>
<dbReference type="EMBL" id="BQFK01000005">
    <property type="protein sequence ID" value="GJJ43973.1"/>
    <property type="molecule type" value="Genomic_DNA"/>
</dbReference>
<dbReference type="SUPFAM" id="SSF46548">
    <property type="entry name" value="alpha-helical ferredoxin"/>
    <property type="match status" value="1"/>
</dbReference>
<dbReference type="InterPro" id="IPR017896">
    <property type="entry name" value="4Fe4S_Fe-S-bd"/>
</dbReference>
<dbReference type="Pfam" id="PF13183">
    <property type="entry name" value="Fer4_8"/>
    <property type="match status" value="1"/>
</dbReference>
<dbReference type="InterPro" id="IPR017900">
    <property type="entry name" value="4Fe4S_Fe_S_CS"/>
</dbReference>
<dbReference type="Pfam" id="PF02754">
    <property type="entry name" value="CCG"/>
    <property type="match status" value="1"/>
</dbReference>
<dbReference type="InterPro" id="IPR036318">
    <property type="entry name" value="FAD-bd_PCMH-like_sf"/>
</dbReference>
<keyword evidence="9" id="KW-0411">Iron-sulfur</keyword>
<evidence type="ECO:0000256" key="3">
    <source>
        <dbReference type="ARBA" id="ARBA00022630"/>
    </source>
</evidence>
<dbReference type="PROSITE" id="PS51379">
    <property type="entry name" value="4FE4S_FER_2"/>
    <property type="match status" value="1"/>
</dbReference>
<evidence type="ECO:0000256" key="10">
    <source>
        <dbReference type="ARBA" id="ARBA00038897"/>
    </source>
</evidence>
<keyword evidence="4" id="KW-0479">Metal-binding</keyword>
<sequence>MKKLLTPDPAHIGQPARSTSQADAAGPELLHGTPPWLVDKLSAIVGRKNVLGSLSDLIRFASDGSPYRRIPQVVVRPRNEDDLSQLMVFAQRERRHLTFRAAGTSLNGQASSDDILVDLKTHFQGLEVLDDGAKLWSRPGTILGDAQAILGRSGVMLGPDPGSTSVCTIGGVIADNAGGMRCSIERDTYHCIEHARIVLPSGSVVDTAQGDEAFKLQEPALHQGLLELRDRIRSDSQLVQRLRTKFSIRNTNGLRLDAFLDEDQPVRILLKLMVSSEGTLRAVTESVIRTVPLPKKRAVAWVMLNDIRDAANYVSPLMQTGAEACELLVAPVLKRSVGNFPEAPSSWTSIPDNSAALLLEVGGVDEHALDKAIERATKVLSEAKLIAPLQFDKTAEGQRGAWHIRNGLFGVIGSDRPQGTALITEDVCFPPEKIGEAAADLLDLLAAYGYPEMVMGHAAFGNLHFFILPHFGIQEEREKYARFLDDLASLVLDDYDGSLKAEHGTGLNMAPFLEREWGTQAWNLMWEVKRLLDPAGILSPDVKLTKSQDIHLKNFKTFPQLEEEINPCVECGFCEPVCPSRHVTVTPRQRIVLRREMARQKQGSPVLKKLQEEYQYAAIDMCAADGVCSIACPISIDTGKVMKGFRSAQTTHTAQKVALSGAQKWDVVEKLVRGGVISAHALGTNTIKVLSDAARGVINPDILPTVPGELPKAAQRLPSTQREGACAVYFPACINRMFGPSPHSAPDSLDLPHSIVELGRRAGAPVWIPENVAGLCCGTPWSSKGYDEALAFAVGSIVNAMWNWSSQGKLPIIIDASSCVHGLLDNASGTLNGEDLERFHALRILDVVEWLDAEVIDHLTITENIGTVGLHPTCSIQHMGLVDTLIHVAAAAGSVTIPSGAHCCGAAGDRAMLHPELTESATREERAALNAEKFDCFVASNRTCEMGLEMMSGKPFEHVATLLERVSRPVISP</sequence>
<evidence type="ECO:0000259" key="13">
    <source>
        <dbReference type="PROSITE" id="PS51387"/>
    </source>
</evidence>
<dbReference type="InterPro" id="IPR006094">
    <property type="entry name" value="Oxid_FAD_bind_N"/>
</dbReference>
<dbReference type="Pfam" id="PF01565">
    <property type="entry name" value="FAD_binding_4"/>
    <property type="match status" value="1"/>
</dbReference>
<feature type="domain" description="4Fe-4S ferredoxin-type" evidence="12">
    <location>
        <begin position="557"/>
        <end position="588"/>
    </location>
</feature>
<evidence type="ECO:0000256" key="4">
    <source>
        <dbReference type="ARBA" id="ARBA00022723"/>
    </source>
</evidence>
<dbReference type="InterPro" id="IPR016171">
    <property type="entry name" value="Vanillyl_alc_oxidase_C-sub2"/>
</dbReference>
<dbReference type="Gene3D" id="3.30.465.10">
    <property type="match status" value="1"/>
</dbReference>
<dbReference type="Gene3D" id="1.10.45.10">
    <property type="entry name" value="Vanillyl-alcohol Oxidase, Chain A, domain 4"/>
    <property type="match status" value="1"/>
</dbReference>
<evidence type="ECO:0000259" key="12">
    <source>
        <dbReference type="PROSITE" id="PS51379"/>
    </source>
</evidence>
<dbReference type="GO" id="GO:0046872">
    <property type="term" value="F:metal ion binding"/>
    <property type="evidence" value="ECO:0007669"/>
    <property type="project" value="UniProtKB-KW"/>
</dbReference>
<keyword evidence="5" id="KW-0274">FAD</keyword>
<dbReference type="InterPro" id="IPR016166">
    <property type="entry name" value="FAD-bd_PCMH"/>
</dbReference>
<dbReference type="InterPro" id="IPR016169">
    <property type="entry name" value="FAD-bd_PCMH_sub2"/>
</dbReference>
<dbReference type="PROSITE" id="PS00198">
    <property type="entry name" value="4FE4S_FER_1"/>
    <property type="match status" value="1"/>
</dbReference>
<evidence type="ECO:0000256" key="2">
    <source>
        <dbReference type="ARBA" id="ARBA00008000"/>
    </source>
</evidence>
<dbReference type="AlphaFoldDB" id="A0ABD0BJ36"/>
<proteinExistence type="inferred from homology"/>
<evidence type="ECO:0000256" key="1">
    <source>
        <dbReference type="ARBA" id="ARBA00001974"/>
    </source>
</evidence>
<dbReference type="InterPro" id="IPR016164">
    <property type="entry name" value="FAD-linked_Oxase-like_C"/>
</dbReference>
<dbReference type="RefSeq" id="WP_041477101.1">
    <property type="nucleotide sequence ID" value="NZ_AP019662.1"/>
</dbReference>
<reference evidence="14 15" key="1">
    <citation type="submission" date="2021-11" db="EMBL/GenBank/DDBJ databases">
        <title>Whole genome sequences of diphtheriae toxin producing Corynebacterium ulcerans isolates from cats in Osaka, Japan.</title>
        <authorList>
            <person name="Umeda K."/>
            <person name="Hirai Y."/>
        </authorList>
    </citation>
    <scope>NUCLEOTIDE SEQUENCE [LARGE SCALE GENOMIC DNA]</scope>
    <source>
        <strain evidence="14 15">12109B-1</strain>
    </source>
</reference>
<dbReference type="GO" id="GO:0051536">
    <property type="term" value="F:iron-sulfur cluster binding"/>
    <property type="evidence" value="ECO:0007669"/>
    <property type="project" value="UniProtKB-KW"/>
</dbReference>
<comment type="caution">
    <text evidence="14">The sequence shown here is derived from an EMBL/GenBank/DDBJ whole genome shotgun (WGS) entry which is preliminary data.</text>
</comment>
<name>A0ABD0BJ36_CORUL</name>
<dbReference type="Gene3D" id="3.30.43.10">
    <property type="entry name" value="Uridine Diphospho-n-acetylenolpyruvylglucosamine Reductase, domain 2"/>
    <property type="match status" value="1"/>
</dbReference>
<protein>
    <recommendedName>
        <fullName evidence="10">D-lactate dehydrogenase (cytochrome)</fullName>
        <ecNumber evidence="10">1.1.2.4</ecNumber>
    </recommendedName>
</protein>
<evidence type="ECO:0000313" key="14">
    <source>
        <dbReference type="EMBL" id="GJJ43973.1"/>
    </source>
</evidence>
<evidence type="ECO:0000313" key="15">
    <source>
        <dbReference type="Proteomes" id="UP001205910"/>
    </source>
</evidence>
<evidence type="ECO:0000256" key="8">
    <source>
        <dbReference type="ARBA" id="ARBA00023004"/>
    </source>
</evidence>
<evidence type="ECO:0000256" key="5">
    <source>
        <dbReference type="ARBA" id="ARBA00022827"/>
    </source>
</evidence>
<keyword evidence="7" id="KW-0560">Oxidoreductase</keyword>
<dbReference type="SUPFAM" id="SSF56176">
    <property type="entry name" value="FAD-binding/transporter-associated domain-like"/>
    <property type="match status" value="1"/>
</dbReference>